<keyword evidence="2" id="KW-1185">Reference proteome</keyword>
<comment type="caution">
    <text evidence="1">The sequence shown here is derived from an EMBL/GenBank/DDBJ whole genome shotgun (WGS) entry which is preliminary data.</text>
</comment>
<evidence type="ECO:0000313" key="1">
    <source>
        <dbReference type="EMBL" id="GBP82578.1"/>
    </source>
</evidence>
<organism evidence="1 2">
    <name type="scientific">Eumeta variegata</name>
    <name type="common">Bagworm moth</name>
    <name type="synonym">Eumeta japonica</name>
    <dbReference type="NCBI Taxonomy" id="151549"/>
    <lineage>
        <taxon>Eukaryota</taxon>
        <taxon>Metazoa</taxon>
        <taxon>Ecdysozoa</taxon>
        <taxon>Arthropoda</taxon>
        <taxon>Hexapoda</taxon>
        <taxon>Insecta</taxon>
        <taxon>Pterygota</taxon>
        <taxon>Neoptera</taxon>
        <taxon>Endopterygota</taxon>
        <taxon>Lepidoptera</taxon>
        <taxon>Glossata</taxon>
        <taxon>Ditrysia</taxon>
        <taxon>Tineoidea</taxon>
        <taxon>Psychidae</taxon>
        <taxon>Oiketicinae</taxon>
        <taxon>Eumeta</taxon>
    </lineage>
</organism>
<reference evidence="1 2" key="1">
    <citation type="journal article" date="2019" name="Commun. Biol.">
        <title>The bagworm genome reveals a unique fibroin gene that provides high tensile strength.</title>
        <authorList>
            <person name="Kono N."/>
            <person name="Nakamura H."/>
            <person name="Ohtoshi R."/>
            <person name="Tomita M."/>
            <person name="Numata K."/>
            <person name="Arakawa K."/>
        </authorList>
    </citation>
    <scope>NUCLEOTIDE SEQUENCE [LARGE SCALE GENOMIC DNA]</scope>
</reference>
<name>A0A4C1Z2L0_EUMVA</name>
<gene>
    <name evidence="1" type="ORF">EVAR_87825_1</name>
</gene>
<accession>A0A4C1Z2L0</accession>
<evidence type="ECO:0000313" key="2">
    <source>
        <dbReference type="Proteomes" id="UP000299102"/>
    </source>
</evidence>
<sequence length="124" mass="14369">MGRPTKRAVHRSHPYCKPLRSSIDHHIRYDNYLIITTLRIGTVYFVKSWLFLNPGVVARATYVVHSHKIYFFSKTNRAKFLGFRVLKVVYFKDALSAAQASVARGRDNSRLAMYDAGYDRSPRD</sequence>
<dbReference type="AlphaFoldDB" id="A0A4C1Z2L0"/>
<dbReference type="EMBL" id="BGZK01001571">
    <property type="protein sequence ID" value="GBP82578.1"/>
    <property type="molecule type" value="Genomic_DNA"/>
</dbReference>
<dbReference type="Proteomes" id="UP000299102">
    <property type="component" value="Unassembled WGS sequence"/>
</dbReference>
<proteinExistence type="predicted"/>
<protein>
    <submittedName>
        <fullName evidence="1">Uncharacterized protein</fullName>
    </submittedName>
</protein>